<gene>
    <name evidence="2" type="ORF">TRIADDRAFT_56883</name>
</gene>
<protein>
    <submittedName>
        <fullName evidence="2">Uncharacterized protein</fullName>
    </submittedName>
</protein>
<feature type="compositionally biased region" description="Polar residues" evidence="1">
    <location>
        <begin position="182"/>
        <end position="191"/>
    </location>
</feature>
<evidence type="ECO:0000313" key="2">
    <source>
        <dbReference type="EMBL" id="EDV25190.1"/>
    </source>
</evidence>
<keyword evidence="3" id="KW-1185">Reference proteome</keyword>
<accession>B3RWU8</accession>
<feature type="compositionally biased region" description="Polar residues" evidence="1">
    <location>
        <begin position="122"/>
        <end position="143"/>
    </location>
</feature>
<dbReference type="GO" id="GO:0032467">
    <property type="term" value="P:positive regulation of cytokinesis"/>
    <property type="evidence" value="ECO:0000318"/>
    <property type="project" value="GO_Central"/>
</dbReference>
<dbReference type="GO" id="GO:0005813">
    <property type="term" value="C:centrosome"/>
    <property type="evidence" value="ECO:0000318"/>
    <property type="project" value="GO_Central"/>
</dbReference>
<sequence length="387" mass="43685">MVGLVPIRNGKLEILGCSLRRKQVITGNIMSYYEMIETRAFTNIIAKLYPVASLCCSRRLKASSIFNEHYKFLLVNQFRISTKNVILPSGRRVQFPISLKSGGKEIVIGSDRTVSIGKPKKASTNTTKQTKPQRSNTNSSVPNKSAKVLKTSQPVKNSKPKLANQDKSGRPRPKPDDAIKSRINSSKSGSKTAIKPAQTIKNEHITTAGDVGLSTAPLQTYDHATNQELLESTIPEKKISEPTSAPNIVERLEEPQSNLLNDDDLLKSIKMHTHEQSSSNRIVVEQRLNEKWKQDLAKQVQERKKMKDAIKNRKDDVEEYYNPWGRPGCGAPIVDDNRQIVHDYRRRKLNESLEMPTQTDSLPRQENTLNTESRLSIHMDQNKTCNF</sequence>
<name>B3RWU8_TRIAD</name>
<feature type="compositionally biased region" description="Basic and acidic residues" evidence="1">
    <location>
        <begin position="167"/>
        <end position="180"/>
    </location>
</feature>
<dbReference type="OrthoDB" id="5976434at2759"/>
<reference evidence="2 3" key="1">
    <citation type="journal article" date="2008" name="Nature">
        <title>The Trichoplax genome and the nature of placozoans.</title>
        <authorList>
            <person name="Srivastava M."/>
            <person name="Begovic E."/>
            <person name="Chapman J."/>
            <person name="Putnam N.H."/>
            <person name="Hellsten U."/>
            <person name="Kawashima T."/>
            <person name="Kuo A."/>
            <person name="Mitros T."/>
            <person name="Salamov A."/>
            <person name="Carpenter M.L."/>
            <person name="Signorovitch A.Y."/>
            <person name="Moreno M.A."/>
            <person name="Kamm K."/>
            <person name="Grimwood J."/>
            <person name="Schmutz J."/>
            <person name="Shapiro H."/>
            <person name="Grigoriev I.V."/>
            <person name="Buss L.W."/>
            <person name="Schierwater B."/>
            <person name="Dellaporta S.L."/>
            <person name="Rokhsar D.S."/>
        </authorList>
    </citation>
    <scope>NUCLEOTIDE SEQUENCE [LARGE SCALE GENOMIC DNA]</scope>
    <source>
        <strain evidence="2 3">Grell-BS-1999</strain>
    </source>
</reference>
<proteinExistence type="predicted"/>
<dbReference type="CTD" id="6754293"/>
<evidence type="ECO:0000256" key="1">
    <source>
        <dbReference type="SAM" id="MobiDB-lite"/>
    </source>
</evidence>
<dbReference type="RefSeq" id="XP_002113080.1">
    <property type="nucleotide sequence ID" value="XM_002113044.1"/>
</dbReference>
<dbReference type="GeneID" id="6754293"/>
<dbReference type="KEGG" id="tad:TRIADDRAFT_56883"/>
<dbReference type="HOGENOM" id="CLU_714417_0_0_1"/>
<dbReference type="AlphaFoldDB" id="B3RWU8"/>
<dbReference type="InParanoid" id="B3RWU8"/>
<evidence type="ECO:0000313" key="3">
    <source>
        <dbReference type="Proteomes" id="UP000009022"/>
    </source>
</evidence>
<dbReference type="EMBL" id="DS985245">
    <property type="protein sequence ID" value="EDV25190.1"/>
    <property type="molecule type" value="Genomic_DNA"/>
</dbReference>
<feature type="region of interest" description="Disordered" evidence="1">
    <location>
        <begin position="349"/>
        <end position="387"/>
    </location>
</feature>
<organism evidence="2 3">
    <name type="scientific">Trichoplax adhaerens</name>
    <name type="common">Trichoplax reptans</name>
    <dbReference type="NCBI Taxonomy" id="10228"/>
    <lineage>
        <taxon>Eukaryota</taxon>
        <taxon>Metazoa</taxon>
        <taxon>Placozoa</taxon>
        <taxon>Uniplacotomia</taxon>
        <taxon>Trichoplacea</taxon>
        <taxon>Trichoplacidae</taxon>
        <taxon>Trichoplax</taxon>
    </lineage>
</organism>
<dbReference type="GO" id="GO:0000922">
    <property type="term" value="C:spindle pole"/>
    <property type="evidence" value="ECO:0000318"/>
    <property type="project" value="GO_Central"/>
</dbReference>
<dbReference type="PhylomeDB" id="B3RWU8"/>
<feature type="region of interest" description="Disordered" evidence="1">
    <location>
        <begin position="110"/>
        <end position="201"/>
    </location>
</feature>
<feature type="compositionally biased region" description="Polar residues" evidence="1">
    <location>
        <begin position="355"/>
        <end position="374"/>
    </location>
</feature>
<dbReference type="Proteomes" id="UP000009022">
    <property type="component" value="Unassembled WGS sequence"/>
</dbReference>